<protein>
    <submittedName>
        <fullName evidence="2">Uncharacterized protein</fullName>
    </submittedName>
</protein>
<gene>
    <name evidence="2" type="ORF">FB555_001298</name>
</gene>
<feature type="compositionally biased region" description="Gly residues" evidence="1">
    <location>
        <begin position="388"/>
        <end position="399"/>
    </location>
</feature>
<dbReference type="PROSITE" id="PS51257">
    <property type="entry name" value="PROKAR_LIPOPROTEIN"/>
    <property type="match status" value="1"/>
</dbReference>
<name>A0A7W3JU25_9MICO</name>
<evidence type="ECO:0000313" key="3">
    <source>
        <dbReference type="Proteomes" id="UP000524237"/>
    </source>
</evidence>
<proteinExistence type="predicted"/>
<dbReference type="Pfam" id="PF18986">
    <property type="entry name" value="DUF5719"/>
    <property type="match status" value="1"/>
</dbReference>
<accession>A0A7W3JU25</accession>
<feature type="region of interest" description="Disordered" evidence="1">
    <location>
        <begin position="379"/>
        <end position="420"/>
    </location>
</feature>
<sequence>MTSKISFLRASLTGFAGLVGVGVATVVVAAACLLPLPAYTAVTSPVEVLPAAGEQSRVCAGPLLQVLPQVGDTTTYFAAGPATIFSDAVGATVNTRQLDAVNVTQSGSVTAPSVLTVPPAGEADTQPKLAGMQLQQVATEDIAGLAAAPCTDASSEAWLVGGATEVGRTTLLLLSNPTAVTASVALEIFGDNGAVSTPGATGILVEPGQQRVLSLAAYAPNQISPVVHVISTGGLVHAALQQSIIRSLVPGGVDIITPSASPNTTQIMTGVALTGLAAQDSGEKGLVINDLEPTIRIAVPGAEASDVVLTVIGGATEPVEIRTTIEAHHTLQLPFTGITDGVYTVVVTGSKPIVAGVRSVQAASSDGVVVVPVPVSSAAPATPQTPAAGGGEGFNGGTSGVAPQQSQAAQPTQSSPTITGGDFAWHASSLSLTGDTLIPVGTGPSATLSLYNPTSASITATLASPAGSDLTIVIAAGKMMTVPVSSATRYTLTGGANLHAALTYAAVGLGASVAISPTNQRGAAITVFPR</sequence>
<organism evidence="2 3">
    <name type="scientific">Alpinimonas psychrophila</name>
    <dbReference type="NCBI Taxonomy" id="748908"/>
    <lineage>
        <taxon>Bacteria</taxon>
        <taxon>Bacillati</taxon>
        <taxon>Actinomycetota</taxon>
        <taxon>Actinomycetes</taxon>
        <taxon>Micrococcales</taxon>
        <taxon>Microbacteriaceae</taxon>
        <taxon>Alpinimonas</taxon>
    </lineage>
</organism>
<dbReference type="RefSeq" id="WP_182484638.1">
    <property type="nucleotide sequence ID" value="NZ_JACGWU010000003.1"/>
</dbReference>
<dbReference type="Proteomes" id="UP000524237">
    <property type="component" value="Unassembled WGS sequence"/>
</dbReference>
<reference evidence="2 3" key="1">
    <citation type="submission" date="2020-07" db="EMBL/GenBank/DDBJ databases">
        <title>Sequencing the genomes of 1000 actinobacteria strains.</title>
        <authorList>
            <person name="Klenk H.-P."/>
        </authorList>
    </citation>
    <scope>NUCLEOTIDE SEQUENCE [LARGE SCALE GENOMIC DNA]</scope>
    <source>
        <strain evidence="2 3">DSM 23737</strain>
    </source>
</reference>
<evidence type="ECO:0000256" key="1">
    <source>
        <dbReference type="SAM" id="MobiDB-lite"/>
    </source>
</evidence>
<comment type="caution">
    <text evidence="2">The sequence shown here is derived from an EMBL/GenBank/DDBJ whole genome shotgun (WGS) entry which is preliminary data.</text>
</comment>
<evidence type="ECO:0000313" key="2">
    <source>
        <dbReference type="EMBL" id="MBA8829195.1"/>
    </source>
</evidence>
<keyword evidence="3" id="KW-1185">Reference proteome</keyword>
<feature type="compositionally biased region" description="Low complexity" evidence="1">
    <location>
        <begin position="400"/>
        <end position="417"/>
    </location>
</feature>
<dbReference type="AlphaFoldDB" id="A0A7W3JU25"/>
<dbReference type="InterPro" id="IPR043777">
    <property type="entry name" value="DUF5719"/>
</dbReference>
<dbReference type="EMBL" id="JACGWU010000003">
    <property type="protein sequence ID" value="MBA8829195.1"/>
    <property type="molecule type" value="Genomic_DNA"/>
</dbReference>